<keyword evidence="2" id="KW-0520">NAD</keyword>
<dbReference type="InterPro" id="IPR029753">
    <property type="entry name" value="D-isomer_DH_CS"/>
</dbReference>
<accession>A0ABV4H5L6</accession>
<name>A0ABV4H5L6_9ACTN</name>
<organism evidence="4 5">
    <name type="scientific">Kineococcus halophytocola</name>
    <dbReference type="NCBI Taxonomy" id="3234027"/>
    <lineage>
        <taxon>Bacteria</taxon>
        <taxon>Bacillati</taxon>
        <taxon>Actinomycetota</taxon>
        <taxon>Actinomycetes</taxon>
        <taxon>Kineosporiales</taxon>
        <taxon>Kineosporiaceae</taxon>
        <taxon>Kineococcus</taxon>
    </lineage>
</organism>
<dbReference type="Proteomes" id="UP001565927">
    <property type="component" value="Unassembled WGS sequence"/>
</dbReference>
<proteinExistence type="predicted"/>
<dbReference type="InterPro" id="IPR036291">
    <property type="entry name" value="NAD(P)-bd_dom_sf"/>
</dbReference>
<dbReference type="InterPro" id="IPR050223">
    <property type="entry name" value="D-isomer_2-hydroxyacid_DH"/>
</dbReference>
<evidence type="ECO:0000259" key="3">
    <source>
        <dbReference type="Pfam" id="PF02826"/>
    </source>
</evidence>
<dbReference type="Pfam" id="PF02826">
    <property type="entry name" value="2-Hacid_dh_C"/>
    <property type="match status" value="1"/>
</dbReference>
<feature type="domain" description="D-isomer specific 2-hydroxyacid dehydrogenase NAD-binding" evidence="3">
    <location>
        <begin position="150"/>
        <end position="292"/>
    </location>
</feature>
<keyword evidence="5" id="KW-1185">Reference proteome</keyword>
<dbReference type="Gene3D" id="3.40.50.720">
    <property type="entry name" value="NAD(P)-binding Rossmann-like Domain"/>
    <property type="match status" value="2"/>
</dbReference>
<evidence type="ECO:0000313" key="5">
    <source>
        <dbReference type="Proteomes" id="UP001565927"/>
    </source>
</evidence>
<comment type="caution">
    <text evidence="4">The sequence shown here is derived from an EMBL/GenBank/DDBJ whole genome shotgun (WGS) entry which is preliminary data.</text>
</comment>
<gene>
    <name evidence="4" type="ORF">AB2L27_19105</name>
</gene>
<evidence type="ECO:0000313" key="4">
    <source>
        <dbReference type="EMBL" id="MEZ0166868.1"/>
    </source>
</evidence>
<evidence type="ECO:0000256" key="2">
    <source>
        <dbReference type="ARBA" id="ARBA00023027"/>
    </source>
</evidence>
<dbReference type="PROSITE" id="PS00670">
    <property type="entry name" value="D_2_HYDROXYACID_DH_2"/>
    <property type="match status" value="1"/>
</dbReference>
<keyword evidence="1" id="KW-0560">Oxidoreductase</keyword>
<dbReference type="PANTHER" id="PTHR10996">
    <property type="entry name" value="2-HYDROXYACID DEHYDROGENASE-RELATED"/>
    <property type="match status" value="1"/>
</dbReference>
<dbReference type="InterPro" id="IPR006140">
    <property type="entry name" value="D-isomer_DH_NAD-bd"/>
</dbReference>
<dbReference type="EMBL" id="JBGFTU010000031">
    <property type="protein sequence ID" value="MEZ0166868.1"/>
    <property type="molecule type" value="Genomic_DNA"/>
</dbReference>
<reference evidence="4 5" key="1">
    <citation type="submission" date="2024-07" db="EMBL/GenBank/DDBJ databases">
        <authorList>
            <person name="Thanompreechachai J."/>
            <person name="Duangmal K."/>
        </authorList>
    </citation>
    <scope>NUCLEOTIDE SEQUENCE [LARGE SCALE GENOMIC DNA]</scope>
    <source>
        <strain evidence="4 5">LSe6-4</strain>
    </source>
</reference>
<dbReference type="SUPFAM" id="SSF52283">
    <property type="entry name" value="Formate/glycerate dehydrogenase catalytic domain-like"/>
    <property type="match status" value="1"/>
</dbReference>
<evidence type="ECO:0000256" key="1">
    <source>
        <dbReference type="ARBA" id="ARBA00023002"/>
    </source>
</evidence>
<sequence>MSRAAHDRVVTDEFLHRLAAVADVVPGVLEEFDSVPARRTLAEIDVLVTGWGCPALSAAAVAGAPRLRAVVHTAGTVRHHVTPAVWGRDIAVSSAAAANAVPVAEYTLATVLLAGKQVLASAENYRRASSRDTFTDAAAGAVVLDEATGNFGRTVGILSASLVGRRVVELLRPHDLRVLVHDPYVPDAAIRALGAEPVGLPELFERSDVLSVHTPLLPETRGLVSADLLARLPDGATLINTARGAVVDNEALVVELRAGRLHAVLDVTDPEPLPAGHALWDCPNVLLTPHVAGSLGNELRRLTACAAGEVERFAAGLPFAHPVLRAALERSA</sequence>
<dbReference type="SUPFAM" id="SSF51735">
    <property type="entry name" value="NAD(P)-binding Rossmann-fold domains"/>
    <property type="match status" value="1"/>
</dbReference>
<dbReference type="CDD" id="cd12167">
    <property type="entry name" value="2-Hacid_dh_8"/>
    <property type="match status" value="1"/>
</dbReference>
<protein>
    <submittedName>
        <fullName evidence="4">Hydroxyacid dehydrogenase</fullName>
    </submittedName>
</protein>
<dbReference type="PANTHER" id="PTHR10996:SF178">
    <property type="entry name" value="2-HYDROXYACID DEHYDROGENASE YGL185C-RELATED"/>
    <property type="match status" value="1"/>
</dbReference>
<dbReference type="RefSeq" id="WP_370443086.1">
    <property type="nucleotide sequence ID" value="NZ_JBGFTU010000031.1"/>
</dbReference>